<keyword evidence="1" id="KW-0805">Transcription regulation</keyword>
<dbReference type="InterPro" id="IPR036390">
    <property type="entry name" value="WH_DNA-bd_sf"/>
</dbReference>
<dbReference type="Gene3D" id="1.10.10.10">
    <property type="entry name" value="Winged helix-like DNA-binding domain superfamily/Winged helix DNA-binding domain"/>
    <property type="match status" value="1"/>
</dbReference>
<comment type="caution">
    <text evidence="5">The sequence shown here is derived from an EMBL/GenBank/DDBJ whole genome shotgun (WGS) entry which is preliminary data.</text>
</comment>
<evidence type="ECO:0000259" key="4">
    <source>
        <dbReference type="PROSITE" id="PS50995"/>
    </source>
</evidence>
<evidence type="ECO:0000313" key="5">
    <source>
        <dbReference type="EMBL" id="MUM77625.1"/>
    </source>
</evidence>
<dbReference type="InterPro" id="IPR036388">
    <property type="entry name" value="WH-like_DNA-bd_sf"/>
</dbReference>
<keyword evidence="2" id="KW-0238">DNA-binding</keyword>
<organism evidence="5 6">
    <name type="scientific">Pseudodesulfovibrio alkaliphilus</name>
    <dbReference type="NCBI Taxonomy" id="2661613"/>
    <lineage>
        <taxon>Bacteria</taxon>
        <taxon>Pseudomonadati</taxon>
        <taxon>Thermodesulfobacteriota</taxon>
        <taxon>Desulfovibrionia</taxon>
        <taxon>Desulfovibrionales</taxon>
        <taxon>Desulfovibrionaceae</taxon>
    </lineage>
</organism>
<dbReference type="Pfam" id="PF01047">
    <property type="entry name" value="MarR"/>
    <property type="match status" value="1"/>
</dbReference>
<dbReference type="EMBL" id="WODC01000004">
    <property type="protein sequence ID" value="MUM77625.1"/>
    <property type="molecule type" value="Genomic_DNA"/>
</dbReference>
<dbReference type="InterPro" id="IPR023187">
    <property type="entry name" value="Tscrpt_reg_MarR-type_CS"/>
</dbReference>
<feature type="domain" description="HTH marR-type" evidence="4">
    <location>
        <begin position="6"/>
        <end position="138"/>
    </location>
</feature>
<dbReference type="PANTHER" id="PTHR42756:SF1">
    <property type="entry name" value="TRANSCRIPTIONAL REPRESSOR OF EMRAB OPERON"/>
    <property type="match status" value="1"/>
</dbReference>
<dbReference type="SUPFAM" id="SSF46785">
    <property type="entry name" value="Winged helix' DNA-binding domain"/>
    <property type="match status" value="1"/>
</dbReference>
<evidence type="ECO:0000313" key="6">
    <source>
        <dbReference type="Proteomes" id="UP000461162"/>
    </source>
</evidence>
<dbReference type="PANTHER" id="PTHR42756">
    <property type="entry name" value="TRANSCRIPTIONAL REGULATOR, MARR"/>
    <property type="match status" value="1"/>
</dbReference>
<name>A0A7K1KNG2_9BACT</name>
<evidence type="ECO:0000256" key="1">
    <source>
        <dbReference type="ARBA" id="ARBA00023015"/>
    </source>
</evidence>
<keyword evidence="6" id="KW-1185">Reference proteome</keyword>
<keyword evidence="3" id="KW-0804">Transcription</keyword>
<evidence type="ECO:0000256" key="3">
    <source>
        <dbReference type="ARBA" id="ARBA00023163"/>
    </source>
</evidence>
<protein>
    <submittedName>
        <fullName evidence="5">MarR family transcriptional regulator</fullName>
    </submittedName>
</protein>
<dbReference type="AlphaFoldDB" id="A0A7K1KNG2"/>
<accession>A0A7K1KNG2</accession>
<dbReference type="PRINTS" id="PR00598">
    <property type="entry name" value="HTHMARR"/>
</dbReference>
<proteinExistence type="predicted"/>
<dbReference type="InterPro" id="IPR000835">
    <property type="entry name" value="HTH_MarR-typ"/>
</dbReference>
<evidence type="ECO:0000256" key="2">
    <source>
        <dbReference type="ARBA" id="ARBA00023125"/>
    </source>
</evidence>
<dbReference type="PROSITE" id="PS50995">
    <property type="entry name" value="HTH_MARR_2"/>
    <property type="match status" value="1"/>
</dbReference>
<reference evidence="5 6" key="1">
    <citation type="submission" date="2019-11" db="EMBL/GenBank/DDBJ databases">
        <title>Pseudodesulfovibrio alkaliphilus, sp. nov., an alkaliphilic sulfate-reducing bacteria from mud volcano of Taman peninsula, Russia.</title>
        <authorList>
            <person name="Frolova A."/>
            <person name="Merkel A.Y."/>
            <person name="Slobodkin A.I."/>
        </authorList>
    </citation>
    <scope>NUCLEOTIDE SEQUENCE [LARGE SCALE GENOMIC DNA]</scope>
    <source>
        <strain evidence="5 6">F-1</strain>
    </source>
</reference>
<dbReference type="PROSITE" id="PS01117">
    <property type="entry name" value="HTH_MARR_1"/>
    <property type="match status" value="1"/>
</dbReference>
<dbReference type="GO" id="GO:0003677">
    <property type="term" value="F:DNA binding"/>
    <property type="evidence" value="ECO:0007669"/>
    <property type="project" value="UniProtKB-KW"/>
</dbReference>
<dbReference type="SMART" id="SM00347">
    <property type="entry name" value="HTH_MARR"/>
    <property type="match status" value="1"/>
</dbReference>
<dbReference type="RefSeq" id="WP_155933934.1">
    <property type="nucleotide sequence ID" value="NZ_WODC01000004.1"/>
</dbReference>
<sequence length="157" mass="18119">MHYEPDTLFFTQLSRFQRLYARSLSARLTPLGLQSGYLGVLHYLWQRDGITQKDLHALIPVEQATLSNTLRRMERDGLIARTANPEDKRCHRITLTQRAASLKPQAMQAIADLRAAVNAGLTVNDRRYFRRIMRQMSESLEDDQQDAPVLLLDEIRP</sequence>
<dbReference type="GO" id="GO:0003700">
    <property type="term" value="F:DNA-binding transcription factor activity"/>
    <property type="evidence" value="ECO:0007669"/>
    <property type="project" value="InterPro"/>
</dbReference>
<gene>
    <name evidence="5" type="ORF">GKC30_08270</name>
</gene>
<dbReference type="Proteomes" id="UP000461162">
    <property type="component" value="Unassembled WGS sequence"/>
</dbReference>